<gene>
    <name evidence="8" type="ORF">E3O46_12950</name>
</gene>
<keyword evidence="9" id="KW-1185">Reference proteome</keyword>
<protein>
    <recommendedName>
        <fullName evidence="7">MgtC/SapB/SrpB/YhiD N-terminal domain-containing protein</fullName>
    </recommendedName>
</protein>
<dbReference type="EMBL" id="SOFS01000027">
    <property type="protein sequence ID" value="TFC19045.1"/>
    <property type="molecule type" value="Genomic_DNA"/>
</dbReference>
<evidence type="ECO:0000256" key="1">
    <source>
        <dbReference type="ARBA" id="ARBA00004651"/>
    </source>
</evidence>
<dbReference type="Pfam" id="PF02308">
    <property type="entry name" value="MgtC"/>
    <property type="match status" value="1"/>
</dbReference>
<proteinExistence type="inferred from homology"/>
<keyword evidence="4" id="KW-0812">Transmembrane</keyword>
<evidence type="ECO:0000256" key="5">
    <source>
        <dbReference type="ARBA" id="ARBA00022989"/>
    </source>
</evidence>
<keyword evidence="6" id="KW-0472">Membrane</keyword>
<evidence type="ECO:0000256" key="3">
    <source>
        <dbReference type="ARBA" id="ARBA00022475"/>
    </source>
</evidence>
<keyword evidence="3" id="KW-1003">Cell membrane</keyword>
<name>A0ABY2IKH5_9MICO</name>
<comment type="similarity">
    <text evidence="2">Belongs to the MgtC/SapB family.</text>
</comment>
<evidence type="ECO:0000256" key="6">
    <source>
        <dbReference type="ARBA" id="ARBA00023136"/>
    </source>
</evidence>
<dbReference type="PRINTS" id="PR01837">
    <property type="entry name" value="MGTCSAPBPROT"/>
</dbReference>
<evidence type="ECO:0000313" key="9">
    <source>
        <dbReference type="Proteomes" id="UP000297604"/>
    </source>
</evidence>
<dbReference type="InterPro" id="IPR049177">
    <property type="entry name" value="MgtC_SapB_SrpB_YhiD_N"/>
</dbReference>
<comment type="caution">
    <text evidence="8">The sequence shown here is derived from an EMBL/GenBank/DDBJ whole genome shotgun (WGS) entry which is preliminary data.</text>
</comment>
<organism evidence="8 9">
    <name type="scientific">Cryobacterium glucosi</name>
    <dbReference type="NCBI Taxonomy" id="1259175"/>
    <lineage>
        <taxon>Bacteria</taxon>
        <taxon>Bacillati</taxon>
        <taxon>Actinomycetota</taxon>
        <taxon>Actinomycetes</taxon>
        <taxon>Micrococcales</taxon>
        <taxon>Microbacteriaceae</taxon>
        <taxon>Cryobacterium</taxon>
    </lineage>
</organism>
<dbReference type="Proteomes" id="UP000297604">
    <property type="component" value="Unassembled WGS sequence"/>
</dbReference>
<dbReference type="InterPro" id="IPR003416">
    <property type="entry name" value="MgtC/SapB/SrpB/YhiD_fam"/>
</dbReference>
<dbReference type="PANTHER" id="PTHR33778">
    <property type="entry name" value="PROTEIN MGTC"/>
    <property type="match status" value="1"/>
</dbReference>
<reference evidence="8 9" key="1">
    <citation type="submission" date="2019-03" db="EMBL/GenBank/DDBJ databases">
        <title>Genomics of glacier-inhabiting Cryobacterium strains.</title>
        <authorList>
            <person name="Liu Q."/>
            <person name="Xin Y.-H."/>
        </authorList>
    </citation>
    <scope>NUCLEOTIDE SEQUENCE [LARGE SCALE GENOMIC DNA]</scope>
    <source>
        <strain evidence="8 9">MDB1-5</strain>
    </source>
</reference>
<keyword evidence="5" id="KW-1133">Transmembrane helix</keyword>
<feature type="domain" description="MgtC/SapB/SrpB/YhiD N-terminal" evidence="7">
    <location>
        <begin position="12"/>
        <end position="54"/>
    </location>
</feature>
<comment type="subcellular location">
    <subcellularLocation>
        <location evidence="1">Cell membrane</location>
        <topology evidence="1">Multi-pass membrane protein</topology>
    </subcellularLocation>
</comment>
<evidence type="ECO:0000256" key="2">
    <source>
        <dbReference type="ARBA" id="ARBA00009298"/>
    </source>
</evidence>
<dbReference type="PANTHER" id="PTHR33778:SF3">
    <property type="entry name" value="PROTEIN MGTC"/>
    <property type="match status" value="1"/>
</dbReference>
<evidence type="ECO:0000259" key="7">
    <source>
        <dbReference type="Pfam" id="PF02308"/>
    </source>
</evidence>
<sequence length="123" mass="13301">MNPTDFEFALRLLLATGCGLMIGLERQFRSRTAGLRTQALVAAGAAVFVLFGEQAGVPQAPLQCRAPGLASIHRSGWGSNGALNRECLACQGKLYLRQCKSSREERHLVDASFPQRAGCLRVI</sequence>
<accession>A0ABY2IKH5</accession>
<evidence type="ECO:0000313" key="8">
    <source>
        <dbReference type="EMBL" id="TFC19045.1"/>
    </source>
</evidence>
<evidence type="ECO:0000256" key="4">
    <source>
        <dbReference type="ARBA" id="ARBA00022692"/>
    </source>
</evidence>